<evidence type="ECO:0000256" key="1">
    <source>
        <dbReference type="SAM" id="MobiDB-lite"/>
    </source>
</evidence>
<feature type="domain" description="Protein kinase" evidence="2">
    <location>
        <begin position="12"/>
        <end position="274"/>
    </location>
</feature>
<dbReference type="EMBL" id="JAPFFF010000001">
    <property type="protein sequence ID" value="KAK8899328.1"/>
    <property type="molecule type" value="Genomic_DNA"/>
</dbReference>
<name>A0ABR2L8F0_9EUKA</name>
<reference evidence="3 4" key="1">
    <citation type="submission" date="2024-04" db="EMBL/GenBank/DDBJ databases">
        <title>Tritrichomonas musculus Genome.</title>
        <authorList>
            <person name="Alves-Ferreira E."/>
            <person name="Grigg M."/>
            <person name="Lorenzi H."/>
            <person name="Galac M."/>
        </authorList>
    </citation>
    <scope>NUCLEOTIDE SEQUENCE [LARGE SCALE GENOMIC DNA]</scope>
    <source>
        <strain evidence="3 4">EAF2021</strain>
    </source>
</reference>
<dbReference type="InterPro" id="IPR001245">
    <property type="entry name" value="Ser-Thr/Tyr_kinase_cat_dom"/>
</dbReference>
<dbReference type="Pfam" id="PF08238">
    <property type="entry name" value="Sel1"/>
    <property type="match status" value="4"/>
</dbReference>
<dbReference type="InterPro" id="IPR011990">
    <property type="entry name" value="TPR-like_helical_dom_sf"/>
</dbReference>
<proteinExistence type="predicted"/>
<dbReference type="InterPro" id="IPR008271">
    <property type="entry name" value="Ser/Thr_kinase_AS"/>
</dbReference>
<feature type="region of interest" description="Disordered" evidence="1">
    <location>
        <begin position="328"/>
        <end position="516"/>
    </location>
</feature>
<dbReference type="SUPFAM" id="SSF81901">
    <property type="entry name" value="HCP-like"/>
    <property type="match status" value="1"/>
</dbReference>
<dbReference type="InterPro" id="IPR011009">
    <property type="entry name" value="Kinase-like_dom_sf"/>
</dbReference>
<gene>
    <name evidence="3" type="ORF">M9Y10_001642</name>
</gene>
<sequence length="693" mass="78537">MFHKYIIDLNDFEIIKAIGSGGFGIVYLVERKDTHKIFSAKVYKFNIETIQDQQSFFQELEALSKAKHPSILSFLGFNLKNFEKENFPTIITEYMSNGSLDHALKKPSYLTMSNKYIILYGIAEGMKYLHSQGIIHRDLKPGNILLNDNLYPYIGDFGLSKISDLSVSSILFDSVVGTPIYMAPEIFLEEKFTYKVDVYSFSIIAYQLLTGKEPFPEIKTIFKLQKEVTSGKRPDLKCINDEYIRSLLNKWWSMKPDDRPSFHTIIEEIKDGRFKRVFGVENNHEVEKYLNIFTNRLPPLHRESNHIQETKKEKPNFNPNCEKRELEEHSLNLKPKTFPTRTNQNLNCPRADLNSPKPESLSLRQKPKICSPKSDLNSSKSASNSPRPKPNINSPKPDLNSPNSNSSSPRPKPNINSPKPDLNSPNSNSNSPRPKPNINSPKPDLNSPNSNSSSPKPDSLSPRSKPNINSPNSNSCSPRPDSLSPSTKPSISSPKSDSSLPRPMNAEKSPINDKNLSEEERKIYELKMMADRGDVYAMLAYATMCYERKDKDAAIYIKKAADTGDNSCMHLYALMKLHGEQTSIDKREAAQYFKKAADNGYLESMKEYGKMLYNGDGVPFNAEEAVHYLKMAIEKGCEASMYYYAIMLYFGKGIPIDKKKAAEYFKMSADKGVENSMYNYAVMCRDGEGVPVN</sequence>
<comment type="caution">
    <text evidence="3">The sequence shown here is derived from an EMBL/GenBank/DDBJ whole genome shotgun (WGS) entry which is preliminary data.</text>
</comment>
<dbReference type="Pfam" id="PF00069">
    <property type="entry name" value="Pkinase"/>
    <property type="match status" value="1"/>
</dbReference>
<dbReference type="SMART" id="SM00671">
    <property type="entry name" value="SEL1"/>
    <property type="match status" value="4"/>
</dbReference>
<evidence type="ECO:0000313" key="3">
    <source>
        <dbReference type="EMBL" id="KAK8899328.1"/>
    </source>
</evidence>
<dbReference type="SUPFAM" id="SSF56112">
    <property type="entry name" value="Protein kinase-like (PK-like)"/>
    <property type="match status" value="1"/>
</dbReference>
<dbReference type="Gene3D" id="1.10.510.10">
    <property type="entry name" value="Transferase(Phosphotransferase) domain 1"/>
    <property type="match status" value="1"/>
</dbReference>
<organism evidence="3 4">
    <name type="scientific">Tritrichomonas musculus</name>
    <dbReference type="NCBI Taxonomy" id="1915356"/>
    <lineage>
        <taxon>Eukaryota</taxon>
        <taxon>Metamonada</taxon>
        <taxon>Parabasalia</taxon>
        <taxon>Tritrichomonadida</taxon>
        <taxon>Tritrichomonadidae</taxon>
        <taxon>Tritrichomonas</taxon>
    </lineage>
</organism>
<keyword evidence="4" id="KW-1185">Reference proteome</keyword>
<dbReference type="InterPro" id="IPR006597">
    <property type="entry name" value="Sel1-like"/>
</dbReference>
<dbReference type="PRINTS" id="PR00109">
    <property type="entry name" value="TYRKINASE"/>
</dbReference>
<dbReference type="SMART" id="SM00220">
    <property type="entry name" value="S_TKc"/>
    <property type="match status" value="1"/>
</dbReference>
<dbReference type="Gene3D" id="1.25.40.10">
    <property type="entry name" value="Tetratricopeptide repeat domain"/>
    <property type="match status" value="1"/>
</dbReference>
<dbReference type="PANTHER" id="PTHR24345">
    <property type="entry name" value="SERINE/THREONINE-PROTEIN KINASE PLK"/>
    <property type="match status" value="1"/>
</dbReference>
<protein>
    <recommendedName>
        <fullName evidence="2">Protein kinase domain-containing protein</fullName>
    </recommendedName>
</protein>
<dbReference type="Proteomes" id="UP001470230">
    <property type="component" value="Unassembled WGS sequence"/>
</dbReference>
<feature type="compositionally biased region" description="Low complexity" evidence="1">
    <location>
        <begin position="371"/>
        <end position="501"/>
    </location>
</feature>
<dbReference type="PROSITE" id="PS50011">
    <property type="entry name" value="PROTEIN_KINASE_DOM"/>
    <property type="match status" value="1"/>
</dbReference>
<dbReference type="CDD" id="cd13999">
    <property type="entry name" value="STKc_MAP3K-like"/>
    <property type="match status" value="1"/>
</dbReference>
<dbReference type="PRINTS" id="PR01217">
    <property type="entry name" value="PRICHEXTENSN"/>
</dbReference>
<dbReference type="InterPro" id="IPR000719">
    <property type="entry name" value="Prot_kinase_dom"/>
</dbReference>
<accession>A0ABR2L8F0</accession>
<dbReference type="PROSITE" id="PS00108">
    <property type="entry name" value="PROTEIN_KINASE_ST"/>
    <property type="match status" value="1"/>
</dbReference>
<evidence type="ECO:0000259" key="2">
    <source>
        <dbReference type="PROSITE" id="PS50011"/>
    </source>
</evidence>
<evidence type="ECO:0000313" key="4">
    <source>
        <dbReference type="Proteomes" id="UP001470230"/>
    </source>
</evidence>